<evidence type="ECO:0000256" key="2">
    <source>
        <dbReference type="ARBA" id="ARBA00006275"/>
    </source>
</evidence>
<keyword evidence="4" id="KW-0472">Membrane</keyword>
<protein>
    <submittedName>
        <fullName evidence="8">RagB/SusD family nutrient uptake outer membrane protein</fullName>
    </submittedName>
</protein>
<comment type="similarity">
    <text evidence="2">Belongs to the SusD family.</text>
</comment>
<evidence type="ECO:0000256" key="4">
    <source>
        <dbReference type="ARBA" id="ARBA00023136"/>
    </source>
</evidence>
<keyword evidence="3" id="KW-0732">Signal</keyword>
<gene>
    <name evidence="8" type="ORF">H9928_12980</name>
</gene>
<keyword evidence="5" id="KW-0998">Cell outer membrane</keyword>
<dbReference type="AlphaFoldDB" id="A0A948TQJ2"/>
<comment type="caution">
    <text evidence="8">The sequence shown here is derived from an EMBL/GenBank/DDBJ whole genome shotgun (WGS) entry which is preliminary data.</text>
</comment>
<dbReference type="InterPro" id="IPR033985">
    <property type="entry name" value="SusD-like_N"/>
</dbReference>
<feature type="domain" description="SusD-like N-terminal" evidence="7">
    <location>
        <begin position="85"/>
        <end position="209"/>
    </location>
</feature>
<dbReference type="Proteomes" id="UP000784286">
    <property type="component" value="Unassembled WGS sequence"/>
</dbReference>
<comment type="subcellular location">
    <subcellularLocation>
        <location evidence="1">Cell outer membrane</location>
    </subcellularLocation>
</comment>
<reference evidence="8" key="1">
    <citation type="journal article" date="2021" name="PeerJ">
        <title>Extensive microbial diversity within the chicken gut microbiome revealed by metagenomics and culture.</title>
        <authorList>
            <person name="Gilroy R."/>
            <person name="Ravi A."/>
            <person name="Getino M."/>
            <person name="Pursley I."/>
            <person name="Horton D.L."/>
            <person name="Alikhan N.F."/>
            <person name="Baker D."/>
            <person name="Gharbi K."/>
            <person name="Hall N."/>
            <person name="Watson M."/>
            <person name="Adriaenssens E.M."/>
            <person name="Foster-Nyarko E."/>
            <person name="Jarju S."/>
            <person name="Secka A."/>
            <person name="Antonio M."/>
            <person name="Oren A."/>
            <person name="Chaudhuri R.R."/>
            <person name="La Ragione R."/>
            <person name="Hildebrand F."/>
            <person name="Pallen M.J."/>
        </authorList>
    </citation>
    <scope>NUCLEOTIDE SEQUENCE</scope>
    <source>
        <strain evidence="8">8470</strain>
    </source>
</reference>
<dbReference type="InterPro" id="IPR011990">
    <property type="entry name" value="TPR-like_helical_dom_sf"/>
</dbReference>
<evidence type="ECO:0000259" key="7">
    <source>
        <dbReference type="Pfam" id="PF14322"/>
    </source>
</evidence>
<evidence type="ECO:0000259" key="6">
    <source>
        <dbReference type="Pfam" id="PF07980"/>
    </source>
</evidence>
<dbReference type="Pfam" id="PF14322">
    <property type="entry name" value="SusD-like_3"/>
    <property type="match status" value="1"/>
</dbReference>
<dbReference type="EMBL" id="JAHLFJ010000121">
    <property type="protein sequence ID" value="MBU3857421.1"/>
    <property type="molecule type" value="Genomic_DNA"/>
</dbReference>
<dbReference type="InterPro" id="IPR012944">
    <property type="entry name" value="SusD_RagB_dom"/>
</dbReference>
<evidence type="ECO:0000313" key="9">
    <source>
        <dbReference type="Proteomes" id="UP000784286"/>
    </source>
</evidence>
<dbReference type="Pfam" id="PF07980">
    <property type="entry name" value="SusD_RagB"/>
    <property type="match status" value="1"/>
</dbReference>
<dbReference type="PROSITE" id="PS51257">
    <property type="entry name" value="PROKAR_LIPOPROTEIN"/>
    <property type="match status" value="1"/>
</dbReference>
<accession>A0A948TQJ2</accession>
<reference evidence="8" key="2">
    <citation type="submission" date="2021-04" db="EMBL/GenBank/DDBJ databases">
        <authorList>
            <person name="Gilroy R."/>
        </authorList>
    </citation>
    <scope>NUCLEOTIDE SEQUENCE</scope>
    <source>
        <strain evidence="8">8470</strain>
    </source>
</reference>
<organism evidence="8 9">
    <name type="scientific">Candidatus Phocaeicola excrementipullorum</name>
    <dbReference type="NCBI Taxonomy" id="2838731"/>
    <lineage>
        <taxon>Bacteria</taxon>
        <taxon>Pseudomonadati</taxon>
        <taxon>Bacteroidota</taxon>
        <taxon>Bacteroidia</taxon>
        <taxon>Bacteroidales</taxon>
        <taxon>Bacteroidaceae</taxon>
        <taxon>Phocaeicola</taxon>
    </lineage>
</organism>
<evidence type="ECO:0000256" key="3">
    <source>
        <dbReference type="ARBA" id="ARBA00022729"/>
    </source>
</evidence>
<sequence>MKRISALIFGAIMISGCSLDKYPETTLTDQTFWKTETDLRGACNRLYVDLPGFLTGNGHDFRSDELVSYVPDDVSSGNRSVPERDNDWSDPYNKIGVCNNIIVKGGEAPLQEEVRSRWIAEARFFRAYYYFDLVKKYGDVPLILKVFTSTDDPEIKKGRDSRETVIQQCYADLEFACEWLPDIDELSDDSNWGRVSRSAALAMIVRIGLYEGTYIKYHNLAEGDSKAHLKKAIDAAQTLMSEGKHELYPNFQTLFYFDGEGRQNKENIFVKLYGPNGASNAIVYHNQSSTKATQGGITRQMIDNFLYDDGLPKGKSAYGQSPDTHYDDIFTHRDPRLAMTVFKYREADAFKGAVYRPFDNVNAGNTYAYPIKKGYMNSEFDTNGRETVDKMVIRYAEVLISYAEALYEYKGSISNDDLEKTINAVRGRSGFNVALTNEFVSANGLNMLEEIRRERMVEFIDEGLHYDDIIRWKTAEDVLPQPMLGLFFNEDESAMTRNELAGRLTEADGMYNGAKLYDQADIYVVEDGTGRSFNPDRDYLYPIPSYELATSGGNIKQNPNW</sequence>
<dbReference type="Gene3D" id="1.25.40.390">
    <property type="match status" value="1"/>
</dbReference>
<dbReference type="SUPFAM" id="SSF48452">
    <property type="entry name" value="TPR-like"/>
    <property type="match status" value="1"/>
</dbReference>
<proteinExistence type="inferred from homology"/>
<evidence type="ECO:0000313" key="8">
    <source>
        <dbReference type="EMBL" id="MBU3857421.1"/>
    </source>
</evidence>
<name>A0A948TQJ2_9BACT</name>
<evidence type="ECO:0000256" key="1">
    <source>
        <dbReference type="ARBA" id="ARBA00004442"/>
    </source>
</evidence>
<feature type="domain" description="RagB/SusD" evidence="6">
    <location>
        <begin position="278"/>
        <end position="561"/>
    </location>
</feature>
<dbReference type="GO" id="GO:0009279">
    <property type="term" value="C:cell outer membrane"/>
    <property type="evidence" value="ECO:0007669"/>
    <property type="project" value="UniProtKB-SubCell"/>
</dbReference>
<evidence type="ECO:0000256" key="5">
    <source>
        <dbReference type="ARBA" id="ARBA00023237"/>
    </source>
</evidence>